<evidence type="ECO:0000313" key="1">
    <source>
        <dbReference type="EMBL" id="MCC9641633.1"/>
    </source>
</evidence>
<reference evidence="1" key="1">
    <citation type="submission" date="2021-11" db="EMBL/GenBank/DDBJ databases">
        <title>Genome sequence.</title>
        <authorList>
            <person name="Sun Q."/>
        </authorList>
    </citation>
    <scope>NUCLEOTIDE SEQUENCE</scope>
    <source>
        <strain evidence="1">JC740</strain>
    </source>
</reference>
<accession>A0ABS8NDK7</accession>
<comment type="caution">
    <text evidence="1">The sequence shown here is derived from an EMBL/GenBank/DDBJ whole genome shotgun (WGS) entry which is preliminary data.</text>
</comment>
<keyword evidence="2" id="KW-1185">Reference proteome</keyword>
<organism evidence="1 2">
    <name type="scientific">Rhodopirellula halodulae</name>
    <dbReference type="NCBI Taxonomy" id="2894198"/>
    <lineage>
        <taxon>Bacteria</taxon>
        <taxon>Pseudomonadati</taxon>
        <taxon>Planctomycetota</taxon>
        <taxon>Planctomycetia</taxon>
        <taxon>Pirellulales</taxon>
        <taxon>Pirellulaceae</taxon>
        <taxon>Rhodopirellula</taxon>
    </lineage>
</organism>
<sequence length="310" mass="34847">MTKRTAYLSPSNLGGLHAYREVSRIIDEVGERYNSELPTLNVDALFGASMVQSGVDRFMLLQSERDTIGDSKFIDDKTDTIAPKEIDDLYRVVFDVVDSQTIGRRDDESRSTASLAGHLVDLIVAARYRMSLVVTLPPADLEEYRQFLRPEFFAAIEILFSNLETEVAATPVPQSAIKASDVRRLNSILSSDLFVDYRDAQTAIDNPRTVIAENVKRASSTARSLTRGFSDQLSLQSLVLSGLSITGYAIELFMGKLPATAISPFKRVYQSYFIDDHRVLIYDFSAIWSRSFSQQLEPWAREYRDAKTKA</sequence>
<dbReference type="EMBL" id="JAJKFW010000011">
    <property type="protein sequence ID" value="MCC9641633.1"/>
    <property type="molecule type" value="Genomic_DNA"/>
</dbReference>
<dbReference type="RefSeq" id="WP_230271946.1">
    <property type="nucleotide sequence ID" value="NZ_JAJKFW010000011.1"/>
</dbReference>
<gene>
    <name evidence="1" type="ORF">LOC71_05055</name>
</gene>
<dbReference type="Proteomes" id="UP001430306">
    <property type="component" value="Unassembled WGS sequence"/>
</dbReference>
<name>A0ABS8NDK7_9BACT</name>
<protein>
    <submittedName>
        <fullName evidence="1">Uncharacterized protein</fullName>
    </submittedName>
</protein>
<evidence type="ECO:0000313" key="2">
    <source>
        <dbReference type="Proteomes" id="UP001430306"/>
    </source>
</evidence>
<proteinExistence type="predicted"/>